<accession>A0ABW5JIT3</accession>
<dbReference type="PANTHER" id="PTHR42852:SF17">
    <property type="entry name" value="THIOREDOXIN-LIKE PROTEIN HI_1115"/>
    <property type="match status" value="1"/>
</dbReference>
<dbReference type="RefSeq" id="WP_390298572.1">
    <property type="nucleotide sequence ID" value="NZ_JBHULI010000003.1"/>
</dbReference>
<dbReference type="CDD" id="cd02966">
    <property type="entry name" value="TlpA_like_family"/>
    <property type="match status" value="1"/>
</dbReference>
<evidence type="ECO:0000313" key="2">
    <source>
        <dbReference type="EMBL" id="MFD2531467.1"/>
    </source>
</evidence>
<feature type="domain" description="Thioredoxin" evidence="1">
    <location>
        <begin position="35"/>
        <end position="177"/>
    </location>
</feature>
<dbReference type="Gene3D" id="3.40.30.10">
    <property type="entry name" value="Glutaredoxin"/>
    <property type="match status" value="1"/>
</dbReference>
<dbReference type="InterPro" id="IPR036249">
    <property type="entry name" value="Thioredoxin-like_sf"/>
</dbReference>
<comment type="caution">
    <text evidence="2">The sequence shown here is derived from an EMBL/GenBank/DDBJ whole genome shotgun (WGS) entry which is preliminary data.</text>
</comment>
<organism evidence="2 3">
    <name type="scientific">Gracilimonas halophila</name>
    <dbReference type="NCBI Taxonomy" id="1834464"/>
    <lineage>
        <taxon>Bacteria</taxon>
        <taxon>Pseudomonadati</taxon>
        <taxon>Balneolota</taxon>
        <taxon>Balneolia</taxon>
        <taxon>Balneolales</taxon>
        <taxon>Balneolaceae</taxon>
        <taxon>Gracilimonas</taxon>
    </lineage>
</organism>
<dbReference type="InterPro" id="IPR013740">
    <property type="entry name" value="Redoxin"/>
</dbReference>
<keyword evidence="3" id="KW-1185">Reference proteome</keyword>
<reference evidence="3" key="1">
    <citation type="journal article" date="2019" name="Int. J. Syst. Evol. Microbiol.">
        <title>The Global Catalogue of Microorganisms (GCM) 10K type strain sequencing project: providing services to taxonomists for standard genome sequencing and annotation.</title>
        <authorList>
            <consortium name="The Broad Institute Genomics Platform"/>
            <consortium name="The Broad Institute Genome Sequencing Center for Infectious Disease"/>
            <person name="Wu L."/>
            <person name="Ma J."/>
        </authorList>
    </citation>
    <scope>NUCLEOTIDE SEQUENCE [LARGE SCALE GENOMIC DNA]</scope>
    <source>
        <strain evidence="3">KCTC 52042</strain>
    </source>
</reference>
<dbReference type="PROSITE" id="PS51257">
    <property type="entry name" value="PROKAR_LIPOPROTEIN"/>
    <property type="match status" value="1"/>
</dbReference>
<dbReference type="EMBL" id="JBHULI010000003">
    <property type="protein sequence ID" value="MFD2531467.1"/>
    <property type="molecule type" value="Genomic_DNA"/>
</dbReference>
<name>A0ABW5JIT3_9BACT</name>
<gene>
    <name evidence="2" type="ORF">ACFSVN_03305</name>
</gene>
<protein>
    <submittedName>
        <fullName evidence="2">TlpA family protein disulfide reductase</fullName>
    </submittedName>
</protein>
<dbReference type="SUPFAM" id="SSF52833">
    <property type="entry name" value="Thioredoxin-like"/>
    <property type="match status" value="1"/>
</dbReference>
<dbReference type="Pfam" id="PF08534">
    <property type="entry name" value="Redoxin"/>
    <property type="match status" value="1"/>
</dbReference>
<evidence type="ECO:0000313" key="3">
    <source>
        <dbReference type="Proteomes" id="UP001597460"/>
    </source>
</evidence>
<dbReference type="InterPro" id="IPR050553">
    <property type="entry name" value="Thioredoxin_ResA/DsbE_sf"/>
</dbReference>
<dbReference type="PROSITE" id="PS51352">
    <property type="entry name" value="THIOREDOXIN_2"/>
    <property type="match status" value="1"/>
</dbReference>
<proteinExistence type="predicted"/>
<dbReference type="Proteomes" id="UP001597460">
    <property type="component" value="Unassembled WGS sequence"/>
</dbReference>
<dbReference type="PANTHER" id="PTHR42852">
    <property type="entry name" value="THIOL:DISULFIDE INTERCHANGE PROTEIN DSBE"/>
    <property type="match status" value="1"/>
</dbReference>
<dbReference type="InterPro" id="IPR013766">
    <property type="entry name" value="Thioredoxin_domain"/>
</dbReference>
<sequence>MQNFKIIFFITALSALMLACGETRNNPRDLSDENQMIDKTVWNATFTDLDGNQVTVADFEGKVVLFDFWETWCGPCLQVFPTIDSLQNEYPDDFVVVAVNLNNSDTIEDVQAFRDKNEYDFVYTVDTEKVGDEIIKLGIPFKVYFDPAGYLIQTELGSAGPEGDYRKAKEIIKQNKTS</sequence>
<evidence type="ECO:0000259" key="1">
    <source>
        <dbReference type="PROSITE" id="PS51352"/>
    </source>
</evidence>